<dbReference type="InterPro" id="IPR016161">
    <property type="entry name" value="Ald_DH/histidinol_DH"/>
</dbReference>
<organism evidence="4 5">
    <name type="scientific">Kutzneria viridogrisea</name>
    <dbReference type="NCBI Taxonomy" id="47990"/>
    <lineage>
        <taxon>Bacteria</taxon>
        <taxon>Bacillati</taxon>
        <taxon>Actinomycetota</taxon>
        <taxon>Actinomycetes</taxon>
        <taxon>Pseudonocardiales</taxon>
        <taxon>Pseudonocardiaceae</taxon>
        <taxon>Kutzneria</taxon>
    </lineage>
</organism>
<dbReference type="EC" id="1.2.1.4" evidence="4"/>
<evidence type="ECO:0000313" key="4">
    <source>
        <dbReference type="EMBL" id="MBA8925409.1"/>
    </source>
</evidence>
<evidence type="ECO:0000259" key="3">
    <source>
        <dbReference type="Pfam" id="PF00171"/>
    </source>
</evidence>
<sequence length="514" mass="53002">MSELASSPSGAGSFGREGGERQRGGPASEQGFDPRTGQPVGTPVESTSDSLLDQICALATKSAASWAAADRAPYLERVADALDAESELLVSTADAETALGVPRLTGELKRTTNQLRLFAEVLREGSYLEATLDSADPDTVPPRPVLRRVLRSIGPVAVFAASNFPFAFSVAGGDTASALAAGSPVVVKAHPGHPATSRETARILTNVLPEGVFGIVHGVEAGVRLVRHPAIKAVGFTGSTTGGRALFDLASSRPDPIPFYGELGSVNPTVVLPSAATEQTATGFAASLTMGVGQFCTNPGLLFAPAGFVESLAAAVTGSSGGVMLNERMQHTYQSGVDGLAAGELVELVATGTAPEGGWAVAPKLFAVELKTFAANLEVLTEEHFGPAGLVVTYTDPAELPEVLAQLPGSLTATVHAEAADHAVAGQLAEVLADIAGRLIFNAWPTGVAVAWGMQHGGPWPATTNPLHTSVGATAIRRWLVPISYQGWPEELLPPALRADNPLAIPRRTNGTLS</sequence>
<accession>A0ABR6BEV6</accession>
<evidence type="ECO:0000313" key="5">
    <source>
        <dbReference type="Proteomes" id="UP000517916"/>
    </source>
</evidence>
<feature type="region of interest" description="Disordered" evidence="2">
    <location>
        <begin position="1"/>
        <end position="47"/>
    </location>
</feature>
<proteinExistence type="predicted"/>
<dbReference type="InterPro" id="IPR016163">
    <property type="entry name" value="Ald_DH_C"/>
</dbReference>
<dbReference type="InterPro" id="IPR015590">
    <property type="entry name" value="Aldehyde_DH_dom"/>
</dbReference>
<reference evidence="4 5" key="1">
    <citation type="submission" date="2020-08" db="EMBL/GenBank/DDBJ databases">
        <title>Genomic Encyclopedia of Archaeal and Bacterial Type Strains, Phase II (KMG-II): from individual species to whole genera.</title>
        <authorList>
            <person name="Goeker M."/>
        </authorList>
    </citation>
    <scope>NUCLEOTIDE SEQUENCE [LARGE SCALE GENOMIC DNA]</scope>
    <source>
        <strain evidence="4 5">DSM 43850</strain>
    </source>
</reference>
<dbReference type="Proteomes" id="UP000517916">
    <property type="component" value="Unassembled WGS sequence"/>
</dbReference>
<protein>
    <submittedName>
        <fullName evidence="4">NADP-dependent aldehyde dehydrogenase</fullName>
        <ecNumber evidence="4">1.2.1.4</ecNumber>
    </submittedName>
</protein>
<dbReference type="SUPFAM" id="SSF53720">
    <property type="entry name" value="ALDH-like"/>
    <property type="match status" value="1"/>
</dbReference>
<dbReference type="PANTHER" id="PTHR43353">
    <property type="entry name" value="SUCCINATE-SEMIALDEHYDE DEHYDROGENASE, MITOCHONDRIAL"/>
    <property type="match status" value="1"/>
</dbReference>
<evidence type="ECO:0000256" key="1">
    <source>
        <dbReference type="ARBA" id="ARBA00023002"/>
    </source>
</evidence>
<dbReference type="Pfam" id="PF00171">
    <property type="entry name" value="Aldedh"/>
    <property type="match status" value="1"/>
</dbReference>
<keyword evidence="1 4" id="KW-0560">Oxidoreductase</keyword>
<dbReference type="GO" id="GO:0033721">
    <property type="term" value="F:aldehyde dehydrogenase (NADP+) activity"/>
    <property type="evidence" value="ECO:0007669"/>
    <property type="project" value="UniProtKB-EC"/>
</dbReference>
<dbReference type="InterPro" id="IPR050740">
    <property type="entry name" value="Aldehyde_DH_Superfamily"/>
</dbReference>
<dbReference type="CDD" id="cd07129">
    <property type="entry name" value="ALDH_KGSADH"/>
    <property type="match status" value="1"/>
</dbReference>
<comment type="caution">
    <text evidence="4">The sequence shown here is derived from an EMBL/GenBank/DDBJ whole genome shotgun (WGS) entry which is preliminary data.</text>
</comment>
<name>A0ABR6BEV6_9PSEU</name>
<dbReference type="RefSeq" id="WP_182837329.1">
    <property type="nucleotide sequence ID" value="NZ_BAAABQ010000084.1"/>
</dbReference>
<dbReference type="Gene3D" id="3.40.605.10">
    <property type="entry name" value="Aldehyde Dehydrogenase, Chain A, domain 1"/>
    <property type="match status" value="1"/>
</dbReference>
<evidence type="ECO:0000256" key="2">
    <source>
        <dbReference type="SAM" id="MobiDB-lite"/>
    </source>
</evidence>
<dbReference type="PANTHER" id="PTHR43353:SF3">
    <property type="entry name" value="ALDEHYDE DEHYDROGENASE-RELATED"/>
    <property type="match status" value="1"/>
</dbReference>
<feature type="compositionally biased region" description="Polar residues" evidence="2">
    <location>
        <begin position="1"/>
        <end position="10"/>
    </location>
</feature>
<dbReference type="Gene3D" id="3.40.309.10">
    <property type="entry name" value="Aldehyde Dehydrogenase, Chain A, domain 2"/>
    <property type="match status" value="1"/>
</dbReference>
<gene>
    <name evidence="4" type="ORF">BC739_002608</name>
</gene>
<dbReference type="InterPro" id="IPR044151">
    <property type="entry name" value="ALDH_KGSADH"/>
</dbReference>
<dbReference type="InterPro" id="IPR016162">
    <property type="entry name" value="Ald_DH_N"/>
</dbReference>
<keyword evidence="5" id="KW-1185">Reference proteome</keyword>
<dbReference type="EMBL" id="JACJID010000002">
    <property type="protein sequence ID" value="MBA8925409.1"/>
    <property type="molecule type" value="Genomic_DNA"/>
</dbReference>
<feature type="domain" description="Aldehyde dehydrogenase" evidence="3">
    <location>
        <begin position="32"/>
        <end position="458"/>
    </location>
</feature>